<name>A0ACC4P0P3_9VIBR</name>
<protein>
    <submittedName>
        <fullName evidence="1">ATPase</fullName>
    </submittedName>
</protein>
<proteinExistence type="predicted"/>
<comment type="caution">
    <text evidence="1">The sequence shown here is derived from an EMBL/GenBank/DDBJ whole genome shotgun (WGS) entry which is preliminary data.</text>
</comment>
<evidence type="ECO:0000313" key="1">
    <source>
        <dbReference type="EMBL" id="KHD26327.1"/>
    </source>
</evidence>
<organism evidence="1 2">
    <name type="scientific">Vibrio caribbeanicus</name>
    <dbReference type="NCBI Taxonomy" id="701175"/>
    <lineage>
        <taxon>Bacteria</taxon>
        <taxon>Pseudomonadati</taxon>
        <taxon>Pseudomonadota</taxon>
        <taxon>Gammaproteobacteria</taxon>
        <taxon>Vibrionales</taxon>
        <taxon>Vibrionaceae</taxon>
        <taxon>Vibrio</taxon>
    </lineage>
</organism>
<dbReference type="EMBL" id="JRWR01000003">
    <property type="protein sequence ID" value="KHD26327.1"/>
    <property type="molecule type" value="Genomic_DNA"/>
</dbReference>
<dbReference type="Proteomes" id="UP000030421">
    <property type="component" value="Unassembled WGS sequence"/>
</dbReference>
<evidence type="ECO:0000313" key="2">
    <source>
        <dbReference type="Proteomes" id="UP000030421"/>
    </source>
</evidence>
<gene>
    <name evidence="1" type="ORF">NM09_03975</name>
</gene>
<sequence>MNHNQFENKEHEPLIDIGYYAHIIKSRWISIFLFTVLCSAISILVALSLTPTYKATATLLIESSQKKAISIEEIVGIDTRAKEYYQTQFEILKSNQVAQRVIDKLDLKQYPEFNPSLKNTENGIVDFLKKSITSNSIFRTYFPEDNTPEISDSVKEEKVNRGVLNIFKSKLTISPIRNTQLVRISFESTSPSLSADVANEVARAFIENNLESKLLATKQATSWINTRLAELKNKLDVSERALLTFLEKQELIDDSGIIALTSSELANLTDRISEATERRIETQALYNALKGSTNTDATTLASISTISNHPQIRDIRSAESEAEKRVSELAKRYGPKHDKMIQANAQLKSIKLRADKVIKKLVNGIGKELDSAKQQEQLLKKELINKKDEFQSLSVVKREYDALKREVDTNAKLYDLFLTRQKETSATSDFSASNARFSDYALVPESPSKPNRKMIVVLTVFFSAGFAMALVIIIDAFNNKISTARDFENKLGLLPTGTIPLVKDKKYRNKAIDYEVFNDKKYNVFHESLDSIRTSLYLNMQTSKRKVIAISSSVPEEGKTTASINLAKSFSKLERVLLIDCDLRKPSISRRFDLPQSQMGLANIILMNAPVRDCIVSIPNTKLDVLTAGMIAPNAQELLSSKMFSNLIERLSDKYDRIIIDTPPVLPVKDAFIIGRLTKGIVLIVKSNSTTKSVFKHSMTLFAKHEITLDGVVLNQVVAPRKGTHTYSEYANYAYSHESNK</sequence>
<accession>A0ACC4P0P3</accession>
<keyword evidence="2" id="KW-1185">Reference proteome</keyword>
<reference evidence="1" key="1">
    <citation type="submission" date="2014-10" db="EMBL/GenBank/DDBJ databases">
        <title>Genome sequencing of Vibrio caribbeanicus T14.</title>
        <authorList>
            <person name="Chan K.-G."/>
            <person name="Mohamad N.I."/>
        </authorList>
    </citation>
    <scope>NUCLEOTIDE SEQUENCE</scope>
    <source>
        <strain evidence="1">T14</strain>
    </source>
</reference>